<accession>S9Q2K7</accession>
<feature type="region of interest" description="Disordered" evidence="1">
    <location>
        <begin position="505"/>
        <end position="524"/>
    </location>
</feature>
<comment type="caution">
    <text evidence="2">The sequence shown here is derived from an EMBL/GenBank/DDBJ whole genome shotgun (WGS) entry which is preliminary data.</text>
</comment>
<dbReference type="InterPro" id="IPR032585">
    <property type="entry name" value="DUF4912"/>
</dbReference>
<sequence>MADRKSIMVEHLREFAHTQWGRGVDRLKARKGLLGALVTRVDELVTLMGLRERADGSTEAPPGVSATRSPPEREQPTPRSEAPAASKRPLPGDDDEKTPVYVPTRPARVVDFPPKQSAPLEATASSDVSTPAPVAPPEPARTSAEPLVEGFFVARIVTGASNAPPPDAPGGLISNGSLGSLPVDYADDTVMLLPRDPHTLFVFWDFKVTTRERAAQGLEYPRTVMRLYDDHDTLLGVIDVALESRSFYIGGLPAGRPYRVELHFVGRDGRSRRIGHSSNRVFLPPAGPSSDTSVRFLRVPSPAALRAVPRPGSVSLRFEPDEERDYITWRRVLLPGSAERLEPHVPSRAAPPGEQVAPTPGYLHVPRAEGSSSEGRVGAPRPAESPSGEAPVPPESERAPPERWVWSHGPGGSSEIWLDSAGPSGSSEQGARPMGVPAAGGDSRGPAGPSAHGFVSQGPAGSSEQASGVPRAREGVVQWIGSHGPAGSSEQGPGVSGAREGVVQWIGSHGPAGSSEQVPGASQRGEGVVQWMWVYGPVASEQGPGLAGPPGASGQWVWSSGPAGSSEQGPGPAGPPGAAGQWVWSSGPAGSSEQGPGPGGPSGATGLWVWSSGPAGSSGPGW</sequence>
<feature type="region of interest" description="Disordered" evidence="1">
    <location>
        <begin position="342"/>
        <end position="471"/>
    </location>
</feature>
<evidence type="ECO:0008006" key="4">
    <source>
        <dbReference type="Google" id="ProtNLM"/>
    </source>
</evidence>
<dbReference type="OrthoDB" id="5522892at2"/>
<keyword evidence="3" id="KW-1185">Reference proteome</keyword>
<evidence type="ECO:0000256" key="1">
    <source>
        <dbReference type="SAM" id="MobiDB-lite"/>
    </source>
</evidence>
<reference evidence="2" key="1">
    <citation type="submission" date="2013-05" db="EMBL/GenBank/DDBJ databases">
        <title>Genome assembly of Cystobacter fuscus DSM 2262.</title>
        <authorList>
            <person name="Sharma G."/>
            <person name="Khatri I."/>
            <person name="Kaur C."/>
            <person name="Mayilraj S."/>
            <person name="Subramanian S."/>
        </authorList>
    </citation>
    <scope>NUCLEOTIDE SEQUENCE [LARGE SCALE GENOMIC DNA]</scope>
    <source>
        <strain evidence="2">DSM 2262</strain>
    </source>
</reference>
<protein>
    <recommendedName>
        <fullName evidence="4">DUF4912 domain-containing protein</fullName>
    </recommendedName>
</protein>
<dbReference type="Pfam" id="PF16258">
    <property type="entry name" value="DUF4912"/>
    <property type="match status" value="1"/>
</dbReference>
<feature type="region of interest" description="Disordered" evidence="1">
    <location>
        <begin position="543"/>
        <end position="622"/>
    </location>
</feature>
<proteinExistence type="predicted"/>
<gene>
    <name evidence="2" type="ORF">D187_009130</name>
</gene>
<dbReference type="AlphaFoldDB" id="S9Q2K7"/>
<evidence type="ECO:0000313" key="3">
    <source>
        <dbReference type="Proteomes" id="UP000011682"/>
    </source>
</evidence>
<organism evidence="2 3">
    <name type="scientific">Cystobacter fuscus (strain ATCC 25194 / DSM 2262 / NBRC 100088 / M29)</name>
    <dbReference type="NCBI Taxonomy" id="1242864"/>
    <lineage>
        <taxon>Bacteria</taxon>
        <taxon>Pseudomonadati</taxon>
        <taxon>Myxococcota</taxon>
        <taxon>Myxococcia</taxon>
        <taxon>Myxococcales</taxon>
        <taxon>Cystobacterineae</taxon>
        <taxon>Archangiaceae</taxon>
        <taxon>Cystobacter</taxon>
    </lineage>
</organism>
<dbReference type="Proteomes" id="UP000011682">
    <property type="component" value="Unassembled WGS sequence"/>
</dbReference>
<feature type="compositionally biased region" description="Low complexity" evidence="1">
    <location>
        <begin position="549"/>
        <end position="595"/>
    </location>
</feature>
<evidence type="ECO:0000313" key="2">
    <source>
        <dbReference type="EMBL" id="EPX55519.1"/>
    </source>
</evidence>
<name>S9Q2K7_CYSF2</name>
<dbReference type="EMBL" id="ANAH02000071">
    <property type="protein sequence ID" value="EPX55519.1"/>
    <property type="molecule type" value="Genomic_DNA"/>
</dbReference>
<dbReference type="eggNOG" id="COG3330">
    <property type="taxonomic scope" value="Bacteria"/>
</dbReference>
<feature type="region of interest" description="Disordered" evidence="1">
    <location>
        <begin position="52"/>
        <end position="142"/>
    </location>
</feature>